<keyword evidence="3" id="KW-1185">Reference proteome</keyword>
<dbReference type="AlphaFoldDB" id="A0A061J4M0"/>
<dbReference type="Proteomes" id="UP000031737">
    <property type="component" value="Unassembled WGS sequence"/>
</dbReference>
<name>A0A061J4M0_TRYRA</name>
<reference evidence="2 3" key="1">
    <citation type="submission" date="2013-07" db="EMBL/GenBank/DDBJ databases">
        <authorList>
            <person name="Stoco P.H."/>
            <person name="Wagner G."/>
            <person name="Gerber A."/>
            <person name="Zaha A."/>
            <person name="Thompson C."/>
            <person name="Bartholomeu D.C."/>
            <person name="Luckemeyer D.D."/>
            <person name="Bahia D."/>
            <person name="Loreto E."/>
            <person name="Prestes E.B."/>
            <person name="Lima F.M."/>
            <person name="Rodrigues-Luiz G."/>
            <person name="Vallejo G.A."/>
            <person name="Filho J.F."/>
            <person name="Monteiro K.M."/>
            <person name="Tyler K.M."/>
            <person name="de Almeida L.G."/>
            <person name="Ortiz M.F."/>
            <person name="Siervo M.A."/>
            <person name="de Moraes M.H."/>
            <person name="Cunha O.L."/>
            <person name="Mendonca-Neto R."/>
            <person name="Silva R."/>
            <person name="Teixeira S.M."/>
            <person name="Murta S.M."/>
            <person name="Sincero T.C."/>
            <person name="Mendes T.A."/>
            <person name="Urmenyi T.P."/>
            <person name="Silva V.G."/>
            <person name="da Rocha W.D."/>
            <person name="Andersson B."/>
            <person name="Romanha A.J."/>
            <person name="Steindel M."/>
            <person name="de Vasconcelos A.T."/>
            <person name="Grisard E.C."/>
        </authorList>
    </citation>
    <scope>NUCLEOTIDE SEQUENCE [LARGE SCALE GENOMIC DNA]</scope>
    <source>
        <strain evidence="2 3">SC58</strain>
    </source>
</reference>
<comment type="caution">
    <text evidence="2">The sequence shown here is derived from an EMBL/GenBank/DDBJ whole genome shotgun (WGS) entry which is preliminary data.</text>
</comment>
<dbReference type="VEuPathDB" id="TriTrypDB:TRSC58_04049"/>
<evidence type="ECO:0000256" key="1">
    <source>
        <dbReference type="SAM" id="MobiDB-lite"/>
    </source>
</evidence>
<protein>
    <submittedName>
        <fullName evidence="2">Uncharacterized protein</fullName>
    </submittedName>
</protein>
<feature type="region of interest" description="Disordered" evidence="1">
    <location>
        <begin position="77"/>
        <end position="109"/>
    </location>
</feature>
<sequence length="247" mass="27058">MFATGANNAWHLLPPSPFLVFFFFFHAWTSHQGCVASMSWAGPYGARATHVPEVRLPQRGKPRELASATLRAALPRWVNSTGTEKQAGACTQKPTPENNSNSRSLQQDVDPTVMNTKFDGVSIVNEAGTESNDNTGGNGQIPPVCDEDVHGSLSVVIRRQNSDFEARRHSFLECRDRDLLHQSQRAIDGTVGQPSELSRPFCMMLHSLLAESRRQWQEMLSSRATCIEARGAVGSVVGHVLDTESGA</sequence>
<feature type="compositionally biased region" description="Polar residues" evidence="1">
    <location>
        <begin position="92"/>
        <end position="109"/>
    </location>
</feature>
<accession>A0A061J4M0</accession>
<dbReference type="EMBL" id="AUPL01004049">
    <property type="protein sequence ID" value="ESL08252.1"/>
    <property type="molecule type" value="Genomic_DNA"/>
</dbReference>
<organism evidence="2 3">
    <name type="scientific">Trypanosoma rangeli SC58</name>
    <dbReference type="NCBI Taxonomy" id="429131"/>
    <lineage>
        <taxon>Eukaryota</taxon>
        <taxon>Discoba</taxon>
        <taxon>Euglenozoa</taxon>
        <taxon>Kinetoplastea</taxon>
        <taxon>Metakinetoplastina</taxon>
        <taxon>Trypanosomatida</taxon>
        <taxon>Trypanosomatidae</taxon>
        <taxon>Trypanosoma</taxon>
        <taxon>Herpetosoma</taxon>
    </lineage>
</organism>
<evidence type="ECO:0000313" key="2">
    <source>
        <dbReference type="EMBL" id="ESL08252.1"/>
    </source>
</evidence>
<evidence type="ECO:0000313" key="3">
    <source>
        <dbReference type="Proteomes" id="UP000031737"/>
    </source>
</evidence>
<gene>
    <name evidence="2" type="ORF">TRSC58_04049</name>
</gene>
<proteinExistence type="predicted"/>